<evidence type="ECO:0000313" key="4">
    <source>
        <dbReference type="EMBL" id="CAJ1934627.1"/>
    </source>
</evidence>
<evidence type="ECO:0000313" key="5">
    <source>
        <dbReference type="Proteomes" id="UP001295423"/>
    </source>
</evidence>
<proteinExistence type="predicted"/>
<keyword evidence="2" id="KW-0812">Transmembrane</keyword>
<feature type="signal peptide" evidence="3">
    <location>
        <begin position="1"/>
        <end position="30"/>
    </location>
</feature>
<evidence type="ECO:0000256" key="3">
    <source>
        <dbReference type="SAM" id="SignalP"/>
    </source>
</evidence>
<name>A0AAD2CJ84_9STRA</name>
<keyword evidence="3" id="KW-0732">Signal</keyword>
<organism evidence="4 5">
    <name type="scientific">Cylindrotheca closterium</name>
    <dbReference type="NCBI Taxonomy" id="2856"/>
    <lineage>
        <taxon>Eukaryota</taxon>
        <taxon>Sar</taxon>
        <taxon>Stramenopiles</taxon>
        <taxon>Ochrophyta</taxon>
        <taxon>Bacillariophyta</taxon>
        <taxon>Bacillariophyceae</taxon>
        <taxon>Bacillariophycidae</taxon>
        <taxon>Bacillariales</taxon>
        <taxon>Bacillariaceae</taxon>
        <taxon>Cylindrotheca</taxon>
    </lineage>
</organism>
<gene>
    <name evidence="4" type="ORF">CYCCA115_LOCUS3968</name>
</gene>
<dbReference type="EMBL" id="CAKOGP040000347">
    <property type="protein sequence ID" value="CAJ1934627.1"/>
    <property type="molecule type" value="Genomic_DNA"/>
</dbReference>
<keyword evidence="5" id="KW-1185">Reference proteome</keyword>
<keyword evidence="2" id="KW-0472">Membrane</keyword>
<evidence type="ECO:0000256" key="2">
    <source>
        <dbReference type="SAM" id="Phobius"/>
    </source>
</evidence>
<evidence type="ECO:0000256" key="1">
    <source>
        <dbReference type="SAM" id="MobiDB-lite"/>
    </source>
</evidence>
<feature type="region of interest" description="Disordered" evidence="1">
    <location>
        <begin position="590"/>
        <end position="623"/>
    </location>
</feature>
<sequence length="623" mass="65933">MISRQPFSPPSLLVAIGTAAALVLCSSVDATVTSASVDANRSLQGQPYEYTSDHVVARASAISKDYETIAGFLAQDNGAGRENARVVYQLGAYCQSYATLMLDAPLTSEILQGTEVTGTNANGDSVSGIVHSGAFSGDATLEVMYLIPSDGIANLCSVAGNPTPQYENCLNTSGEISVSGGPTLTYSNYDLDNDTAAGQSMESMSMTISGAGTLGYPRIGTFASYYGTNKYANEFIQAAFDKADTQFDSGNAEFTKWTQFGTNTFIEIAALTMTSWMHVVIKMQDAVEVCKSLPQGQKSVQEVPLWDNAVATYRGMGGAAGGTMGQLWFVADDYCQKFGTCQDGPGGTEGVAKANSKLYAHFDAGKQDLLDGNCDSAESSLDAAATTMTIPIIQGLLYHAYELDLFQEQREIVQGEAAAFLHSLLPLVHACSAGNAVMIYNQIKVGNGKTASFEAIKSSLEGTYECLGVTCEDIGGIVDLSDPTTYQKHGAPCGTFNVGDQNGDGIPDVAPPVPVPPPSTSLPMPTPYPTQDNFTPTSTPTDPPSSVYQLIDYEETSDDGVTYLLAIGLPLLSVIAVGIVVCRQYKTKKEHGKEFDSGETGEGAPDDETEDELKVENLQGEML</sequence>
<feature type="transmembrane region" description="Helical" evidence="2">
    <location>
        <begin position="561"/>
        <end position="582"/>
    </location>
</feature>
<feature type="compositionally biased region" description="Acidic residues" evidence="1">
    <location>
        <begin position="604"/>
        <end position="613"/>
    </location>
</feature>
<comment type="caution">
    <text evidence="4">The sequence shown here is derived from an EMBL/GenBank/DDBJ whole genome shotgun (WGS) entry which is preliminary data.</text>
</comment>
<dbReference type="AlphaFoldDB" id="A0AAD2CJ84"/>
<dbReference type="Proteomes" id="UP001295423">
    <property type="component" value="Unassembled WGS sequence"/>
</dbReference>
<reference evidence="4" key="1">
    <citation type="submission" date="2023-08" db="EMBL/GenBank/DDBJ databases">
        <authorList>
            <person name="Audoor S."/>
            <person name="Bilcke G."/>
        </authorList>
    </citation>
    <scope>NUCLEOTIDE SEQUENCE</scope>
</reference>
<protein>
    <recommendedName>
        <fullName evidence="6">Chitosanase</fullName>
    </recommendedName>
</protein>
<evidence type="ECO:0008006" key="6">
    <source>
        <dbReference type="Google" id="ProtNLM"/>
    </source>
</evidence>
<accession>A0AAD2CJ84</accession>
<feature type="chain" id="PRO_5042170631" description="Chitosanase" evidence="3">
    <location>
        <begin position="31"/>
        <end position="623"/>
    </location>
</feature>
<keyword evidence="2" id="KW-1133">Transmembrane helix</keyword>